<reference evidence="3" key="1">
    <citation type="journal article" date="2021" name="Int. J. Syst. Evol. Microbiol.">
        <title>Actinocatenispora comari sp. nov., an endophytic actinomycete isolated from aerial parts of Comarum salesowianum.</title>
        <authorList>
            <person name="Oyunbileg N."/>
            <person name="Iizaka Y."/>
            <person name="Hamada M."/>
            <person name="Davaapurev B.O."/>
            <person name="Fukumoto A."/>
            <person name="Tsetseg B."/>
            <person name="Kato F."/>
            <person name="Tamura T."/>
            <person name="Batkhuu J."/>
            <person name="Anzai Y."/>
        </authorList>
    </citation>
    <scope>NUCLEOTIDE SEQUENCE [LARGE SCALE GENOMIC DNA]</scope>
    <source>
        <strain evidence="3">NUM-2625</strain>
    </source>
</reference>
<comment type="caution">
    <text evidence="2">The sequence shown here is derived from an EMBL/GenBank/DDBJ whole genome shotgun (WGS) entry which is preliminary data.</text>
</comment>
<feature type="region of interest" description="Disordered" evidence="1">
    <location>
        <begin position="30"/>
        <end position="60"/>
    </location>
</feature>
<evidence type="ECO:0000313" key="2">
    <source>
        <dbReference type="EMBL" id="GIL25473.1"/>
    </source>
</evidence>
<evidence type="ECO:0000256" key="1">
    <source>
        <dbReference type="SAM" id="MobiDB-lite"/>
    </source>
</evidence>
<proteinExistence type="predicted"/>
<feature type="compositionally biased region" description="Low complexity" evidence="1">
    <location>
        <begin position="47"/>
        <end position="60"/>
    </location>
</feature>
<dbReference type="AlphaFoldDB" id="A0A8J4AB12"/>
<name>A0A8J4AB12_9ACTN</name>
<dbReference type="EMBL" id="BOPO01000006">
    <property type="protein sequence ID" value="GIL25473.1"/>
    <property type="molecule type" value="Genomic_DNA"/>
</dbReference>
<dbReference type="Proteomes" id="UP000614996">
    <property type="component" value="Unassembled WGS sequence"/>
</dbReference>
<keyword evidence="3" id="KW-1185">Reference proteome</keyword>
<protein>
    <submittedName>
        <fullName evidence="2">Uncharacterized protein</fullName>
    </submittedName>
</protein>
<evidence type="ECO:0000313" key="3">
    <source>
        <dbReference type="Proteomes" id="UP000614996"/>
    </source>
</evidence>
<sequence>MISGYGRGTLDLADHEQRFCCRAATRAARARQAATGEPYAEAQRNTSAPAPAARRAAPSR</sequence>
<accession>A0A8J4AB12</accession>
<organism evidence="2 3">
    <name type="scientific">Actinocatenispora comari</name>
    <dbReference type="NCBI Taxonomy" id="2807577"/>
    <lineage>
        <taxon>Bacteria</taxon>
        <taxon>Bacillati</taxon>
        <taxon>Actinomycetota</taxon>
        <taxon>Actinomycetes</taxon>
        <taxon>Micromonosporales</taxon>
        <taxon>Micromonosporaceae</taxon>
        <taxon>Actinocatenispora</taxon>
    </lineage>
</organism>
<gene>
    <name evidence="2" type="ORF">NUM_07280</name>
</gene>